<feature type="region of interest" description="Disordered" evidence="1">
    <location>
        <begin position="170"/>
        <end position="191"/>
    </location>
</feature>
<protein>
    <recommendedName>
        <fullName evidence="5">Autotransporter domain-containing protein</fullName>
    </recommendedName>
</protein>
<keyword evidence="2" id="KW-0732">Signal</keyword>
<proteinExistence type="predicted"/>
<organism evidence="3 4">
    <name type="scientific">Methylovulum psychrotolerans</name>
    <dbReference type="NCBI Taxonomy" id="1704499"/>
    <lineage>
        <taxon>Bacteria</taxon>
        <taxon>Pseudomonadati</taxon>
        <taxon>Pseudomonadota</taxon>
        <taxon>Gammaproteobacteria</taxon>
        <taxon>Methylococcales</taxon>
        <taxon>Methylococcaceae</taxon>
        <taxon>Methylovulum</taxon>
    </lineage>
</organism>
<dbReference type="AlphaFoldDB" id="A0A2S5CQR0"/>
<feature type="chain" id="PRO_5015634059" description="Autotransporter domain-containing protein" evidence="2">
    <location>
        <begin position="20"/>
        <end position="434"/>
    </location>
</feature>
<reference evidence="3 4" key="1">
    <citation type="submission" date="2017-11" db="EMBL/GenBank/DDBJ databases">
        <title>Draft Genome Sequence of Methylobacter psychrotolerans Sph1T, an Obligate Methanotroph from Low-Temperature Environments.</title>
        <authorList>
            <person name="Oshkin I.Y."/>
            <person name="Miroshnikov K."/>
            <person name="Belova S.E."/>
            <person name="Korzhenkov A."/>
            <person name="Toshchakov S.V."/>
            <person name="Dedysh S.N."/>
        </authorList>
    </citation>
    <scope>NUCLEOTIDE SEQUENCE [LARGE SCALE GENOMIC DNA]</scope>
    <source>
        <strain evidence="3 4">Sph1</strain>
    </source>
</reference>
<evidence type="ECO:0000313" key="3">
    <source>
        <dbReference type="EMBL" id="POZ53160.1"/>
    </source>
</evidence>
<dbReference type="RefSeq" id="WP_103972976.1">
    <property type="nucleotide sequence ID" value="NZ_JAGVVN010000003.1"/>
</dbReference>
<gene>
    <name evidence="3" type="ORF">AADEFJLK_00176</name>
</gene>
<evidence type="ECO:0008006" key="5">
    <source>
        <dbReference type="Google" id="ProtNLM"/>
    </source>
</evidence>
<name>A0A2S5CQR0_9GAMM</name>
<evidence type="ECO:0000256" key="1">
    <source>
        <dbReference type="SAM" id="MobiDB-lite"/>
    </source>
</evidence>
<evidence type="ECO:0000313" key="4">
    <source>
        <dbReference type="Proteomes" id="UP000237423"/>
    </source>
</evidence>
<feature type="signal peptide" evidence="2">
    <location>
        <begin position="1"/>
        <end position="19"/>
    </location>
</feature>
<comment type="caution">
    <text evidence="3">The sequence shown here is derived from an EMBL/GenBank/DDBJ whole genome shotgun (WGS) entry which is preliminary data.</text>
</comment>
<accession>A0A2S5CQR0</accession>
<sequence length="434" mass="46690">MKKITATLALSLLPYYAFAGVFDALITVTNPDTQAQSSKSFSFDTANNFFDQLKEKGFKPSFPGYNSTWGVTANTVYQGVPIVVTFNEKSNTLILDIPSVGLQGKTFTGTNRSNSTKQMENYLRNDTGGTYTKILQYQVANTPNSQIAGNPTSLQGQIVSGNFDFATNAPSATTSTSTSTSTSGSSAGKATSISSANPIMVGVGGGTYTQGGKVDISVLSVPVSKAFSISADDPRKKLLLNGQFNYITVGQAASYQGSLGIGYMHPLTDHWYLIPTVGYGAIGSQDLATLGQIFNTSLSSNYQFKFQGLDMGFVNMFGFYKTLPLSIKGVVSSDPNINNYVFKNGIFPSKVVSMFGHDVKVKGIFTDTEFTGSKVFVRQYNEVGIELSSVKKIGWVDRATFGLADSLSLSGKYVFSIENPNNFEGYDIGISYDF</sequence>
<dbReference type="EMBL" id="PGFZ01000001">
    <property type="protein sequence ID" value="POZ53160.1"/>
    <property type="molecule type" value="Genomic_DNA"/>
</dbReference>
<dbReference type="Proteomes" id="UP000237423">
    <property type="component" value="Unassembled WGS sequence"/>
</dbReference>
<evidence type="ECO:0000256" key="2">
    <source>
        <dbReference type="SAM" id="SignalP"/>
    </source>
</evidence>